<evidence type="ECO:0000313" key="5">
    <source>
        <dbReference type="EMBL" id="OVF07836.1"/>
    </source>
</evidence>
<accession>A0AA91PY11</accession>
<name>A0AA91PY11_CLALS</name>
<gene>
    <name evidence="5" type="ORF">A9F13_11g01859</name>
</gene>
<evidence type="ECO:0000313" key="6">
    <source>
        <dbReference type="Proteomes" id="UP000195602"/>
    </source>
</evidence>
<feature type="domain" description="Methyltransferase type 11" evidence="4">
    <location>
        <begin position="60"/>
        <end position="149"/>
    </location>
</feature>
<dbReference type="KEGG" id="clus:A9F13_11g01859"/>
<dbReference type="EMBL" id="LYUB02000011">
    <property type="protein sequence ID" value="OVF07836.1"/>
    <property type="molecule type" value="Genomic_DNA"/>
</dbReference>
<sequence length="310" mass="36210">MRQSVQLLKAMISNTRAHPTAVNSFNANHVSYDQLRPTYPDAIVRAFTDNMNISKESQILEIAAGTGKFTAKLVDRGMKNIRVVEPSRGMLDSFIERFPEIEAIQGSSYGIPLPDSSMDAIIVAQGFHWFSDTESLKEMRRVLKQGGRVGFIWNFDGESESQKLAENTSYEVVGDYKINSQNPYEYARKIFNHDKWNHEIVNFIYSLDKGVPQYRHGKWKEVLRNNDYFKPISKEIFQFYRIPIKYNDVYKYWETRSYITDLPEIERKEIEERVLDTLKKYVTEDEVRTINGEQFLEKYMGTHAVIIDPK</sequence>
<organism evidence="5 6">
    <name type="scientific">Clavispora lusitaniae</name>
    <name type="common">Candida lusitaniae</name>
    <dbReference type="NCBI Taxonomy" id="36911"/>
    <lineage>
        <taxon>Eukaryota</taxon>
        <taxon>Fungi</taxon>
        <taxon>Dikarya</taxon>
        <taxon>Ascomycota</taxon>
        <taxon>Saccharomycotina</taxon>
        <taxon>Pichiomycetes</taxon>
        <taxon>Metschnikowiaceae</taxon>
        <taxon>Clavispora</taxon>
    </lineage>
</organism>
<dbReference type="GO" id="GO:0008757">
    <property type="term" value="F:S-adenosylmethionine-dependent methyltransferase activity"/>
    <property type="evidence" value="ECO:0007669"/>
    <property type="project" value="InterPro"/>
</dbReference>
<proteinExistence type="inferred from homology"/>
<evidence type="ECO:0000256" key="1">
    <source>
        <dbReference type="ARBA" id="ARBA00008361"/>
    </source>
</evidence>
<comment type="caution">
    <text evidence="5">The sequence shown here is derived from an EMBL/GenBank/DDBJ whole genome shotgun (WGS) entry which is preliminary data.</text>
</comment>
<dbReference type="PANTHER" id="PTHR44942:SF4">
    <property type="entry name" value="METHYLTRANSFERASE TYPE 11 DOMAIN-CONTAINING PROTEIN"/>
    <property type="match status" value="1"/>
</dbReference>
<keyword evidence="2 5" id="KW-0489">Methyltransferase</keyword>
<dbReference type="InterPro" id="IPR029063">
    <property type="entry name" value="SAM-dependent_MTases_sf"/>
</dbReference>
<dbReference type="CDD" id="cd02440">
    <property type="entry name" value="AdoMet_MTases"/>
    <property type="match status" value="1"/>
</dbReference>
<dbReference type="Proteomes" id="UP000195602">
    <property type="component" value="Unassembled WGS sequence"/>
</dbReference>
<dbReference type="PANTHER" id="PTHR44942">
    <property type="entry name" value="METHYLTRANSF_11 DOMAIN-CONTAINING PROTEIN"/>
    <property type="match status" value="1"/>
</dbReference>
<keyword evidence="3" id="KW-0808">Transferase</keyword>
<dbReference type="SUPFAM" id="SSF53335">
    <property type="entry name" value="S-adenosyl-L-methionine-dependent methyltransferases"/>
    <property type="match status" value="1"/>
</dbReference>
<protein>
    <submittedName>
        <fullName evidence="5">Methyltransferase</fullName>
    </submittedName>
</protein>
<evidence type="ECO:0000256" key="3">
    <source>
        <dbReference type="ARBA" id="ARBA00022679"/>
    </source>
</evidence>
<dbReference type="Gene3D" id="3.40.50.150">
    <property type="entry name" value="Vaccinia Virus protein VP39"/>
    <property type="match status" value="1"/>
</dbReference>
<dbReference type="GO" id="GO:0032259">
    <property type="term" value="P:methylation"/>
    <property type="evidence" value="ECO:0007669"/>
    <property type="project" value="UniProtKB-KW"/>
</dbReference>
<evidence type="ECO:0000256" key="2">
    <source>
        <dbReference type="ARBA" id="ARBA00022603"/>
    </source>
</evidence>
<dbReference type="Pfam" id="PF08241">
    <property type="entry name" value="Methyltransf_11"/>
    <property type="match status" value="1"/>
</dbReference>
<dbReference type="AlphaFoldDB" id="A0AA91PY11"/>
<dbReference type="InterPro" id="IPR051052">
    <property type="entry name" value="Diverse_substrate_MTase"/>
</dbReference>
<reference evidence="5 6" key="1">
    <citation type="submission" date="2017-04" db="EMBL/GenBank/DDBJ databases">
        <title>Draft genome of the yeast Clavispora lusitaniae type strain CBS 6936.</title>
        <authorList>
            <person name="Durrens P."/>
            <person name="Klopp C."/>
            <person name="Biteau N."/>
            <person name="Fitton-Ouhabi V."/>
            <person name="Dementhon K."/>
            <person name="Accoceberry I."/>
            <person name="Sherman D.J."/>
            <person name="Noel T."/>
        </authorList>
    </citation>
    <scope>NUCLEOTIDE SEQUENCE [LARGE SCALE GENOMIC DNA]</scope>
    <source>
        <strain evidence="5 6">CBS 6936</strain>
    </source>
</reference>
<evidence type="ECO:0000259" key="4">
    <source>
        <dbReference type="Pfam" id="PF08241"/>
    </source>
</evidence>
<dbReference type="InterPro" id="IPR013216">
    <property type="entry name" value="Methyltransf_11"/>
</dbReference>
<comment type="similarity">
    <text evidence="1">Belongs to the methyltransferase superfamily.</text>
</comment>